<name>A0A5B7JYH0_PORTR</name>
<sequence>MISHRLLWRLAVCSDQTSMTYWMILVEESPNAAGNLERQVGCGNASALP</sequence>
<comment type="caution">
    <text evidence="1">The sequence shown here is derived from an EMBL/GenBank/DDBJ whole genome shotgun (WGS) entry which is preliminary data.</text>
</comment>
<dbReference type="AlphaFoldDB" id="A0A5B7JYH0"/>
<dbReference type="EMBL" id="VSRR010120447">
    <property type="protein sequence ID" value="MPC99899.1"/>
    <property type="molecule type" value="Genomic_DNA"/>
</dbReference>
<evidence type="ECO:0000313" key="1">
    <source>
        <dbReference type="EMBL" id="MPC99899.1"/>
    </source>
</evidence>
<proteinExistence type="predicted"/>
<accession>A0A5B7JYH0</accession>
<reference evidence="1 2" key="1">
    <citation type="submission" date="2019-05" db="EMBL/GenBank/DDBJ databases">
        <title>Another draft genome of Portunus trituberculatus and its Hox gene families provides insights of decapod evolution.</title>
        <authorList>
            <person name="Jeong J.-H."/>
            <person name="Song I."/>
            <person name="Kim S."/>
            <person name="Choi T."/>
            <person name="Kim D."/>
            <person name="Ryu S."/>
            <person name="Kim W."/>
        </authorList>
    </citation>
    <scope>NUCLEOTIDE SEQUENCE [LARGE SCALE GENOMIC DNA]</scope>
    <source>
        <tissue evidence="1">Muscle</tissue>
    </source>
</reference>
<gene>
    <name evidence="1" type="ORF">E2C01_095344</name>
</gene>
<dbReference type="Proteomes" id="UP000324222">
    <property type="component" value="Unassembled WGS sequence"/>
</dbReference>
<organism evidence="1 2">
    <name type="scientific">Portunus trituberculatus</name>
    <name type="common">Swimming crab</name>
    <name type="synonym">Neptunus trituberculatus</name>
    <dbReference type="NCBI Taxonomy" id="210409"/>
    <lineage>
        <taxon>Eukaryota</taxon>
        <taxon>Metazoa</taxon>
        <taxon>Ecdysozoa</taxon>
        <taxon>Arthropoda</taxon>
        <taxon>Crustacea</taxon>
        <taxon>Multicrustacea</taxon>
        <taxon>Malacostraca</taxon>
        <taxon>Eumalacostraca</taxon>
        <taxon>Eucarida</taxon>
        <taxon>Decapoda</taxon>
        <taxon>Pleocyemata</taxon>
        <taxon>Brachyura</taxon>
        <taxon>Eubrachyura</taxon>
        <taxon>Portunoidea</taxon>
        <taxon>Portunidae</taxon>
        <taxon>Portuninae</taxon>
        <taxon>Portunus</taxon>
    </lineage>
</organism>
<keyword evidence="2" id="KW-1185">Reference proteome</keyword>
<evidence type="ECO:0000313" key="2">
    <source>
        <dbReference type="Proteomes" id="UP000324222"/>
    </source>
</evidence>
<protein>
    <submittedName>
        <fullName evidence="1">Uncharacterized protein</fullName>
    </submittedName>
</protein>